<dbReference type="AlphaFoldDB" id="A0A7K0DYR8"/>
<name>A0A7K0DYR8_9NOCA</name>
<comment type="caution">
    <text evidence="2">The sequence shown here is derived from an EMBL/GenBank/DDBJ whole genome shotgun (WGS) entry which is preliminary data.</text>
</comment>
<dbReference type="RefSeq" id="WP_153348118.1">
    <property type="nucleotide sequence ID" value="NZ_WEGI01000015.1"/>
</dbReference>
<reference evidence="2 3" key="1">
    <citation type="submission" date="2019-10" db="EMBL/GenBank/DDBJ databases">
        <title>Nocardia macrotermitis sp. nov. and Nocardia aurantia sp. nov., isolated from the gut of fungus growing-termite Macrotermes natalensis.</title>
        <authorList>
            <person name="Benndorf R."/>
            <person name="Schwitalla J."/>
            <person name="Martin K."/>
            <person name="De Beer W."/>
            <person name="Kaster A.-K."/>
            <person name="Vollmers J."/>
            <person name="Poulsen M."/>
            <person name="Beemelmanns C."/>
        </authorList>
    </citation>
    <scope>NUCLEOTIDE SEQUENCE [LARGE SCALE GENOMIC DNA]</scope>
    <source>
        <strain evidence="2 3">RB56</strain>
    </source>
</reference>
<feature type="compositionally biased region" description="Basic and acidic residues" evidence="1">
    <location>
        <begin position="133"/>
        <end position="142"/>
    </location>
</feature>
<keyword evidence="3" id="KW-1185">Reference proteome</keyword>
<dbReference type="Proteomes" id="UP000431401">
    <property type="component" value="Unassembled WGS sequence"/>
</dbReference>
<organism evidence="2 3">
    <name type="scientific">Nocardia aurantia</name>
    <dbReference type="NCBI Taxonomy" id="2585199"/>
    <lineage>
        <taxon>Bacteria</taxon>
        <taxon>Bacillati</taxon>
        <taxon>Actinomycetota</taxon>
        <taxon>Actinomycetes</taxon>
        <taxon>Mycobacteriales</taxon>
        <taxon>Nocardiaceae</taxon>
        <taxon>Nocardia</taxon>
    </lineage>
</organism>
<gene>
    <name evidence="2" type="ORF">NRB56_64690</name>
</gene>
<dbReference type="EMBL" id="WEGI01000015">
    <property type="protein sequence ID" value="MQY30865.1"/>
    <property type="molecule type" value="Genomic_DNA"/>
</dbReference>
<evidence type="ECO:0000313" key="2">
    <source>
        <dbReference type="EMBL" id="MQY30865.1"/>
    </source>
</evidence>
<protein>
    <submittedName>
        <fullName evidence="2">Uncharacterized protein</fullName>
    </submittedName>
</protein>
<accession>A0A7K0DYR8</accession>
<evidence type="ECO:0000256" key="1">
    <source>
        <dbReference type="SAM" id="MobiDB-lite"/>
    </source>
</evidence>
<dbReference type="OrthoDB" id="4377479at2"/>
<feature type="region of interest" description="Disordered" evidence="1">
    <location>
        <begin position="118"/>
        <end position="142"/>
    </location>
</feature>
<proteinExistence type="predicted"/>
<evidence type="ECO:0000313" key="3">
    <source>
        <dbReference type="Proteomes" id="UP000431401"/>
    </source>
</evidence>
<sequence>MSEISDVTAVLAGLSDDDLLAVVLGATTGRPRLDRLHLVAADLAAQGGHATPGVAVSSATELPEIVVEPIVEEPFGQVGGAAGIPGVAVSGGLGAYGPGGVPTWESVRDKVEQRFGTAQGMGELSSQAPTGRTVEEQWDAREKAARERLDRIRKSMHDE</sequence>